<name>A0A3M0HHE0_9CORY</name>
<keyword evidence="1" id="KW-0472">Membrane</keyword>
<protein>
    <submittedName>
        <fullName evidence="2">Alkaline shock response membrane anchor protein AmaP</fullName>
    </submittedName>
</protein>
<comment type="caution">
    <text evidence="2">The sequence shown here is derived from an EMBL/GenBank/DDBJ whole genome shotgun (WGS) entry which is preliminary data.</text>
</comment>
<dbReference type="Proteomes" id="UP000270649">
    <property type="component" value="Unassembled WGS sequence"/>
</dbReference>
<dbReference type="AlphaFoldDB" id="A0A3M0HHE0"/>
<dbReference type="GeneID" id="92745368"/>
<organism evidence="2 3">
    <name type="scientific">Corynebacterium macginleyi</name>
    <dbReference type="NCBI Taxonomy" id="38290"/>
    <lineage>
        <taxon>Bacteria</taxon>
        <taxon>Bacillati</taxon>
        <taxon>Actinomycetota</taxon>
        <taxon>Actinomycetes</taxon>
        <taxon>Mycobacteriales</taxon>
        <taxon>Corynebacteriaceae</taxon>
        <taxon>Corynebacterium</taxon>
    </lineage>
</organism>
<dbReference type="RefSeq" id="WP_121910646.1">
    <property type="nucleotide sequence ID" value="NZ_CP068291.1"/>
</dbReference>
<reference evidence="2 3" key="1">
    <citation type="submission" date="2018-10" db="EMBL/GenBank/DDBJ databases">
        <title>Corynebacterium macginleyi genome sequencing and assembly of the type strain and two clinical samples.</title>
        <authorList>
            <person name="Bernier A.-M."/>
            <person name="Bernard K."/>
        </authorList>
    </citation>
    <scope>NUCLEOTIDE SEQUENCE [LARGE SCALE GENOMIC DNA]</scope>
    <source>
        <strain evidence="2 3">NML 120205</strain>
    </source>
</reference>
<feature type="transmembrane region" description="Helical" evidence="1">
    <location>
        <begin position="12"/>
        <end position="30"/>
    </location>
</feature>
<keyword evidence="1" id="KW-1133">Transmembrane helix</keyword>
<dbReference type="EMBL" id="REGC01000015">
    <property type="protein sequence ID" value="RMB57290.1"/>
    <property type="molecule type" value="Genomic_DNA"/>
</dbReference>
<feature type="transmembrane region" description="Helical" evidence="1">
    <location>
        <begin position="57"/>
        <end position="78"/>
    </location>
</feature>
<gene>
    <name evidence="2" type="primary">amaP</name>
    <name evidence="2" type="ORF">D9543_09690</name>
</gene>
<sequence length="191" mass="21413">MSKKLAAFDRILLGLLGIILIALGVWPILIKFNVEFAEYLAEWVDHDTWRTLSDNTWWVWALAGASALLLIIGLWLVVVNLRQRRFNTVESAASNEQGAISASMNAIASAVAKDLDSLSGVERVDRLVAYDRARPTLQYTVVANPDTPLERLINAVETNERDFRDAFPDADLDTSYKLHFTKVKPLKDLAE</sequence>
<accession>A0A3M0HHE0</accession>
<dbReference type="OrthoDB" id="4427298at2"/>
<dbReference type="NCBIfam" id="NF033218">
    <property type="entry name" value="anchor_AmaP"/>
    <property type="match status" value="1"/>
</dbReference>
<keyword evidence="1" id="KW-0812">Transmembrane</keyword>
<proteinExistence type="predicted"/>
<evidence type="ECO:0000256" key="1">
    <source>
        <dbReference type="SAM" id="Phobius"/>
    </source>
</evidence>
<evidence type="ECO:0000313" key="3">
    <source>
        <dbReference type="Proteomes" id="UP000270649"/>
    </source>
</evidence>
<evidence type="ECO:0000313" key="2">
    <source>
        <dbReference type="EMBL" id="RMB57290.1"/>
    </source>
</evidence>